<keyword evidence="2" id="KW-1185">Reference proteome</keyword>
<organism evidence="1 2">
    <name type="scientific">Dorcoceras hygrometricum</name>
    <dbReference type="NCBI Taxonomy" id="472368"/>
    <lineage>
        <taxon>Eukaryota</taxon>
        <taxon>Viridiplantae</taxon>
        <taxon>Streptophyta</taxon>
        <taxon>Embryophyta</taxon>
        <taxon>Tracheophyta</taxon>
        <taxon>Spermatophyta</taxon>
        <taxon>Magnoliopsida</taxon>
        <taxon>eudicotyledons</taxon>
        <taxon>Gunneridae</taxon>
        <taxon>Pentapetalae</taxon>
        <taxon>asterids</taxon>
        <taxon>lamiids</taxon>
        <taxon>Lamiales</taxon>
        <taxon>Gesneriaceae</taxon>
        <taxon>Didymocarpoideae</taxon>
        <taxon>Trichosporeae</taxon>
        <taxon>Loxocarpinae</taxon>
        <taxon>Dorcoceras</taxon>
    </lineage>
</organism>
<gene>
    <name evidence="1" type="ORF">F511_39511</name>
</gene>
<dbReference type="Proteomes" id="UP000250235">
    <property type="component" value="Unassembled WGS sequence"/>
</dbReference>
<evidence type="ECO:0000313" key="2">
    <source>
        <dbReference type="Proteomes" id="UP000250235"/>
    </source>
</evidence>
<sequence length="173" mass="19867">MEVQMQLHLLLLRTSKKSLPVDVPRESFDIADWVENADGTENKEITYQREKVSGPNDRMIVVRPAPEKSAQPSLTITGSDPASKGKETLVVLTKPTPVEEHCHLVLNSAWDEVSAMMDTFDEWMLFRKEVRIKEVSSLEHLAQIEEQLLVWGETEQVSELFERRSLIMYKLCL</sequence>
<reference evidence="1 2" key="1">
    <citation type="journal article" date="2015" name="Proc. Natl. Acad. Sci. U.S.A.">
        <title>The resurrection genome of Boea hygrometrica: A blueprint for survival of dehydration.</title>
        <authorList>
            <person name="Xiao L."/>
            <person name="Yang G."/>
            <person name="Zhang L."/>
            <person name="Yang X."/>
            <person name="Zhao S."/>
            <person name="Ji Z."/>
            <person name="Zhou Q."/>
            <person name="Hu M."/>
            <person name="Wang Y."/>
            <person name="Chen M."/>
            <person name="Xu Y."/>
            <person name="Jin H."/>
            <person name="Xiao X."/>
            <person name="Hu G."/>
            <person name="Bao F."/>
            <person name="Hu Y."/>
            <person name="Wan P."/>
            <person name="Li L."/>
            <person name="Deng X."/>
            <person name="Kuang T."/>
            <person name="Xiang C."/>
            <person name="Zhu J.K."/>
            <person name="Oliver M.J."/>
            <person name="He Y."/>
        </authorList>
    </citation>
    <scope>NUCLEOTIDE SEQUENCE [LARGE SCALE GENOMIC DNA]</scope>
    <source>
        <strain evidence="2">cv. XS01</strain>
    </source>
</reference>
<protein>
    <submittedName>
        <fullName evidence="1">3-oxoacyl</fullName>
    </submittedName>
</protein>
<accession>A0A2Z7AU53</accession>
<evidence type="ECO:0000313" key="1">
    <source>
        <dbReference type="EMBL" id="KZV22867.1"/>
    </source>
</evidence>
<proteinExistence type="predicted"/>
<dbReference type="AlphaFoldDB" id="A0A2Z7AU53"/>
<name>A0A2Z7AU53_9LAMI</name>
<dbReference type="EMBL" id="KV014023">
    <property type="protein sequence ID" value="KZV22867.1"/>
    <property type="molecule type" value="Genomic_DNA"/>
</dbReference>